<dbReference type="Pfam" id="PF17921">
    <property type="entry name" value="Integrase_H2C2"/>
    <property type="match status" value="1"/>
</dbReference>
<feature type="compositionally biased region" description="Low complexity" evidence="4">
    <location>
        <begin position="276"/>
        <end position="289"/>
    </location>
</feature>
<dbReference type="CDD" id="cd09274">
    <property type="entry name" value="RNase_HI_RT_Ty3"/>
    <property type="match status" value="1"/>
</dbReference>
<dbReference type="SUPFAM" id="SSF50630">
    <property type="entry name" value="Acid proteases"/>
    <property type="match status" value="1"/>
</dbReference>
<dbReference type="AlphaFoldDB" id="A0A3Q2XXG7"/>
<dbReference type="InterPro" id="IPR041588">
    <property type="entry name" value="Integrase_H2C2"/>
</dbReference>
<dbReference type="PROSITE" id="PS50878">
    <property type="entry name" value="RT_POL"/>
    <property type="match status" value="1"/>
</dbReference>
<evidence type="ECO:0000313" key="7">
    <source>
        <dbReference type="Ensembl" id="ENSHCOP00000009768.1"/>
    </source>
</evidence>
<dbReference type="InterPro" id="IPR000477">
    <property type="entry name" value="RT_dom"/>
</dbReference>
<dbReference type="InterPro" id="IPR036397">
    <property type="entry name" value="RNaseH_sf"/>
</dbReference>
<dbReference type="Pfam" id="PF00078">
    <property type="entry name" value="RVT_1"/>
    <property type="match status" value="1"/>
</dbReference>
<proteinExistence type="inferred from homology"/>
<dbReference type="InterPro" id="IPR041577">
    <property type="entry name" value="RT_RNaseH_2"/>
</dbReference>
<dbReference type="GeneTree" id="ENSGT01100000263500"/>
<feature type="region of interest" description="Disordered" evidence="4">
    <location>
        <begin position="276"/>
        <end position="300"/>
    </location>
</feature>
<dbReference type="FunFam" id="1.10.340.70:FF:000001">
    <property type="entry name" value="Retrovirus-related Pol polyprotein from transposon gypsy-like Protein"/>
    <property type="match status" value="1"/>
</dbReference>
<dbReference type="Ensembl" id="ENSHCOT00000015979.1">
    <property type="protein sequence ID" value="ENSHCOP00000009768.1"/>
    <property type="gene ID" value="ENSHCOG00000012267.1"/>
</dbReference>
<dbReference type="FunFam" id="3.30.70.270:FF:000020">
    <property type="entry name" value="Transposon Tf2-6 polyprotein-like Protein"/>
    <property type="match status" value="1"/>
</dbReference>
<dbReference type="EC" id="3.1.26.4" evidence="2"/>
<protein>
    <recommendedName>
        <fullName evidence="3">Gypsy retrotransposon integrase-like protein 1</fullName>
        <ecNumber evidence="2">3.1.26.4</ecNumber>
    </recommendedName>
</protein>
<dbReference type="InterPro" id="IPR012337">
    <property type="entry name" value="RNaseH-like_sf"/>
</dbReference>
<dbReference type="Gene3D" id="3.30.70.270">
    <property type="match status" value="2"/>
</dbReference>
<feature type="domain" description="Integrase catalytic" evidence="6">
    <location>
        <begin position="1003"/>
        <end position="1160"/>
    </location>
</feature>
<dbReference type="Gene3D" id="3.30.420.10">
    <property type="entry name" value="Ribonuclease H-like superfamily/Ribonuclease H"/>
    <property type="match status" value="1"/>
</dbReference>
<dbReference type="Gene3D" id="3.10.20.370">
    <property type="match status" value="1"/>
</dbReference>
<evidence type="ECO:0000256" key="4">
    <source>
        <dbReference type="SAM" id="MobiDB-lite"/>
    </source>
</evidence>
<dbReference type="SUPFAM" id="SSF53098">
    <property type="entry name" value="Ribonuclease H-like"/>
    <property type="match status" value="1"/>
</dbReference>
<dbReference type="PANTHER" id="PTHR37984:SF15">
    <property type="entry name" value="INTEGRASE CATALYTIC DOMAIN-CONTAINING PROTEIN"/>
    <property type="match status" value="1"/>
</dbReference>
<dbReference type="InterPro" id="IPR043502">
    <property type="entry name" value="DNA/RNA_pol_sf"/>
</dbReference>
<dbReference type="OMA" id="YHFTIKY"/>
<dbReference type="STRING" id="109280.ENSHCOP00000009768"/>
<dbReference type="InterPro" id="IPR021109">
    <property type="entry name" value="Peptidase_aspartic_dom_sf"/>
</dbReference>
<dbReference type="InterPro" id="IPR043128">
    <property type="entry name" value="Rev_trsase/Diguanyl_cyclase"/>
</dbReference>
<dbReference type="GO" id="GO:0003676">
    <property type="term" value="F:nucleic acid binding"/>
    <property type="evidence" value="ECO:0007669"/>
    <property type="project" value="InterPro"/>
</dbReference>
<reference evidence="7" key="1">
    <citation type="submission" date="2025-08" db="UniProtKB">
        <authorList>
            <consortium name="Ensembl"/>
        </authorList>
    </citation>
    <scope>IDENTIFICATION</scope>
</reference>
<dbReference type="Pfam" id="PF00665">
    <property type="entry name" value="rve"/>
    <property type="match status" value="1"/>
</dbReference>
<evidence type="ECO:0000259" key="6">
    <source>
        <dbReference type="PROSITE" id="PS50994"/>
    </source>
</evidence>
<dbReference type="InterPro" id="IPR050951">
    <property type="entry name" value="Retrovirus_Pol_polyprotein"/>
</dbReference>
<evidence type="ECO:0000256" key="3">
    <source>
        <dbReference type="ARBA" id="ARBA00039658"/>
    </source>
</evidence>
<evidence type="ECO:0000313" key="8">
    <source>
        <dbReference type="Proteomes" id="UP000264820"/>
    </source>
</evidence>
<dbReference type="InterPro" id="IPR001584">
    <property type="entry name" value="Integrase_cat-core"/>
</dbReference>
<dbReference type="FunFam" id="3.10.20.370:FF:000001">
    <property type="entry name" value="Retrovirus-related Pol polyprotein from transposon 17.6-like protein"/>
    <property type="match status" value="1"/>
</dbReference>
<accession>A0A3Q2XXG7</accession>
<keyword evidence="8" id="KW-1185">Reference proteome</keyword>
<dbReference type="CDD" id="cd01647">
    <property type="entry name" value="RT_LTR"/>
    <property type="match status" value="1"/>
</dbReference>
<dbReference type="PROSITE" id="PS50994">
    <property type="entry name" value="INTEGRASE"/>
    <property type="match status" value="1"/>
</dbReference>
<dbReference type="GO" id="GO:0004523">
    <property type="term" value="F:RNA-DNA hybrid ribonuclease activity"/>
    <property type="evidence" value="ECO:0007669"/>
    <property type="project" value="UniProtKB-EC"/>
</dbReference>
<dbReference type="SUPFAM" id="SSF56672">
    <property type="entry name" value="DNA/RNA polymerases"/>
    <property type="match status" value="1"/>
</dbReference>
<dbReference type="FunFam" id="3.10.10.10:FF:000004">
    <property type="entry name" value="Uncharacterized protein"/>
    <property type="match status" value="1"/>
</dbReference>
<feature type="domain" description="Reverse transcriptase" evidence="5">
    <location>
        <begin position="368"/>
        <end position="547"/>
    </location>
</feature>
<dbReference type="Pfam" id="PF17919">
    <property type="entry name" value="RT_RNaseH_2"/>
    <property type="match status" value="1"/>
</dbReference>
<evidence type="ECO:0000256" key="2">
    <source>
        <dbReference type="ARBA" id="ARBA00012180"/>
    </source>
</evidence>
<dbReference type="FunFam" id="3.30.420.10:FF:000032">
    <property type="entry name" value="Retrovirus-related Pol polyprotein from transposon 297-like Protein"/>
    <property type="match status" value="1"/>
</dbReference>
<dbReference type="Gene3D" id="1.10.340.70">
    <property type="match status" value="1"/>
</dbReference>
<dbReference type="Gene3D" id="3.10.10.10">
    <property type="entry name" value="HIV Type 1 Reverse Transcriptase, subunit A, domain 1"/>
    <property type="match status" value="1"/>
</dbReference>
<dbReference type="GO" id="GO:0015074">
    <property type="term" value="P:DNA integration"/>
    <property type="evidence" value="ECO:0007669"/>
    <property type="project" value="InterPro"/>
</dbReference>
<sequence>MERQTTCQTQPVDILNPQSKLPQGLIGPRCAASVLVEGTPCESIIDSGSQVTTISETFHKEHLSHLLIQPIHTILEIEGAGGQNVPYLGYVQTNISFPQHLAGKEQQLVVLALVVPECHFNSRIPLLIGTNVLLRLHEQLVEQNGPKFIQILPSKQFAMILQHVAQAQRNDTHSYPVMLHSKKPITILANQKLCLMGNVRLGRKSQNTRIVIEQHDQYRLPGGLLIESALVDIPFRASTKVPVIVHNVSEHSVTLRPTSVVAQACAAQLVSPLESVQSQFSPSQPEQEPNGSPFSLDESPIPHEWKERIQKKLQSISEVFALDEVSYGHTTAVKHQIRLHDETPFKERPRPIHPSDREAVKQHLRQLLDAGIIRESQSPFASPIVLVKKKNGSIRLCIDYRKLNLRTIRDAYALPNIEETFAALSGAKWFSVMDLKSGYYQVEVAEEDKPKTAFVCPLGFYEFNRMPQGVTNAPGTFQRLMEKCVGDLHLNEVLVFLDDLIVFSDTLEEHENRLMKVLSRLRDYGLKLSPEKCQFFRDSVKYLGHVVDARGVHTDPDKISALKTWPRPSSFKELKCFLGFAGYYRRFVEGYSKITKPLNRLTAHYHPPKKRGKIYKREPSQLARHPIQSLADIWTPECEAAFHSIIEKLTTAPILAFADPQLPYVLHTDACRDGLGAVLYQQQGGKLRAVAYASRGLSKSEQNYPTHKLEFLALKWAVCDKFHDYLYGSSFVVLTDNNPLTYVLTSAKLDAAGHRWLAALSTYHFTIKYRAGQANKDADGLSRRPQEPPHEDEAFCKERARISDMKERLIETSSQVDHETFTALCQRHSVPFPSGPVVVVESLAIDPSVVPEAYGEDILPSMTDADWRREQRVDPSIARVITLLEGGVKPGPKETNRESTDVKAMLNQWNKLELSNGVLYRKCKDKDSPVYQLVLPHQYRERALRGVHDEVGHLGFDRALHLARARFYWPKMARSIEDKCKRCPRCVMRKGIPQRAAPLENIHATYPLELVCMDYLSIEPDSRDTRNVLVLTDHFTKFAIAVPTRDQRAKTVAKALWDNLIIPYGFPCRLLSDQGRDFESKLIKDLCEFVGVKKIRTTPYHPRANPVERYNRTLLDMLGTLEEKNKSHWRDFVKPLTHAYNCTKNDTTGYSPYELMFGRQPRLPIDLVLGTYP</sequence>
<evidence type="ECO:0000256" key="1">
    <source>
        <dbReference type="ARBA" id="ARBA00010879"/>
    </source>
</evidence>
<evidence type="ECO:0000259" key="5">
    <source>
        <dbReference type="PROSITE" id="PS50878"/>
    </source>
</evidence>
<dbReference type="CDD" id="cd00303">
    <property type="entry name" value="retropepsin_like"/>
    <property type="match status" value="1"/>
</dbReference>
<dbReference type="Proteomes" id="UP000264820">
    <property type="component" value="Unplaced"/>
</dbReference>
<organism evidence="7 8">
    <name type="scientific">Hippocampus comes</name>
    <name type="common">Tiger tail seahorse</name>
    <dbReference type="NCBI Taxonomy" id="109280"/>
    <lineage>
        <taxon>Eukaryota</taxon>
        <taxon>Metazoa</taxon>
        <taxon>Chordata</taxon>
        <taxon>Craniata</taxon>
        <taxon>Vertebrata</taxon>
        <taxon>Euteleostomi</taxon>
        <taxon>Actinopterygii</taxon>
        <taxon>Neopterygii</taxon>
        <taxon>Teleostei</taxon>
        <taxon>Neoteleostei</taxon>
        <taxon>Acanthomorphata</taxon>
        <taxon>Syngnathiaria</taxon>
        <taxon>Syngnathiformes</taxon>
        <taxon>Syngnathoidei</taxon>
        <taxon>Syngnathidae</taxon>
        <taxon>Hippocampus</taxon>
    </lineage>
</organism>
<name>A0A3Q2XXG7_HIPCM</name>
<comment type="similarity">
    <text evidence="1">Belongs to the beta type-B retroviral polymerase family. HERV class-II K(HML-2) pol subfamily.</text>
</comment>
<reference evidence="7" key="2">
    <citation type="submission" date="2025-09" db="UniProtKB">
        <authorList>
            <consortium name="Ensembl"/>
        </authorList>
    </citation>
    <scope>IDENTIFICATION</scope>
</reference>
<dbReference type="PANTHER" id="PTHR37984">
    <property type="entry name" value="PROTEIN CBG26694"/>
    <property type="match status" value="1"/>
</dbReference>